<feature type="signal peptide" evidence="1">
    <location>
        <begin position="1"/>
        <end position="19"/>
    </location>
</feature>
<dbReference type="STRING" id="1416801.SAMN05192553_101647"/>
<feature type="chain" id="PRO_5011633969" description="GLPGLI family protein" evidence="1">
    <location>
        <begin position="20"/>
        <end position="232"/>
    </location>
</feature>
<dbReference type="OrthoDB" id="1418179at2"/>
<name>A0A1H6U553_9BACT</name>
<dbReference type="Proteomes" id="UP000199403">
    <property type="component" value="Unassembled WGS sequence"/>
</dbReference>
<evidence type="ECO:0000313" key="3">
    <source>
        <dbReference type="Proteomes" id="UP000199403"/>
    </source>
</evidence>
<keyword evidence="1" id="KW-0732">Signal</keyword>
<evidence type="ECO:0008006" key="4">
    <source>
        <dbReference type="Google" id="ProtNLM"/>
    </source>
</evidence>
<dbReference type="EMBL" id="FNZH01000001">
    <property type="protein sequence ID" value="SEI87479.1"/>
    <property type="molecule type" value="Genomic_DNA"/>
</dbReference>
<dbReference type="RefSeq" id="WP_092169357.1">
    <property type="nucleotide sequence ID" value="NZ_FNZH01000001.1"/>
</dbReference>
<evidence type="ECO:0000256" key="1">
    <source>
        <dbReference type="SAM" id="SignalP"/>
    </source>
</evidence>
<gene>
    <name evidence="2" type="ORF">SAMN05192553_101647</name>
</gene>
<protein>
    <recommendedName>
        <fullName evidence="4">GLPGLI family protein</fullName>
    </recommendedName>
</protein>
<keyword evidence="3" id="KW-1185">Reference proteome</keyword>
<evidence type="ECO:0000313" key="2">
    <source>
        <dbReference type="EMBL" id="SEI87479.1"/>
    </source>
</evidence>
<organism evidence="2 3">
    <name type="scientific">Cyclobacterium xiamenense</name>
    <dbReference type="NCBI Taxonomy" id="1297121"/>
    <lineage>
        <taxon>Bacteria</taxon>
        <taxon>Pseudomonadati</taxon>
        <taxon>Bacteroidota</taxon>
        <taxon>Cytophagia</taxon>
        <taxon>Cytophagales</taxon>
        <taxon>Cyclobacteriaceae</taxon>
        <taxon>Cyclobacterium</taxon>
    </lineage>
</organism>
<reference evidence="3" key="1">
    <citation type="submission" date="2016-10" db="EMBL/GenBank/DDBJ databases">
        <authorList>
            <person name="Varghese N."/>
            <person name="Submissions S."/>
        </authorList>
    </citation>
    <scope>NUCLEOTIDE SEQUENCE [LARGE SCALE GENOMIC DNA]</scope>
    <source>
        <strain evidence="3">IBRC-M 10761</strain>
    </source>
</reference>
<sequence>MKAIVLTLLTTVIGTVAWAQGIQGEITSHPKKAMDMVLMPFGLDHSIIAGQVDKKGVFSIELGGKDTQKVPQDVKSMFMSDLFFNFHFRCGNGDDFGEYRDVPAARIDYVRLLQKGQWAGTVFMVSDENLIPWLEDEAYQPAVKGTFWEVLYLEDELTVSASCTSSKFVDADTNVDVTYAYELALKPGFNWVEYQIEEVYQTEDDQMAAFPSKVKITNLSDPSKIKWIGKYY</sequence>
<dbReference type="AlphaFoldDB" id="A0A1H6U553"/>
<proteinExistence type="predicted"/>
<accession>A0A1H6U553</accession>